<accession>A0A6N8FBC5</accession>
<reference evidence="2 3" key="1">
    <citation type="submission" date="2019-11" db="EMBL/GenBank/DDBJ databases">
        <title>P. haliotis isolates from Z. marina roots.</title>
        <authorList>
            <person name="Cohen M."/>
            <person name="Jospin G."/>
            <person name="Eisen J.A."/>
            <person name="Coil D.A."/>
        </authorList>
    </citation>
    <scope>NUCLEOTIDE SEQUENCE [LARGE SCALE GENOMIC DNA]</scope>
    <source>
        <strain evidence="2 3">UCD-MCMsp1aY</strain>
    </source>
</reference>
<dbReference type="InterPro" id="IPR021241">
    <property type="entry name" value="CsiV"/>
</dbReference>
<evidence type="ECO:0000313" key="2">
    <source>
        <dbReference type="EMBL" id="MUH71681.1"/>
    </source>
</evidence>
<evidence type="ECO:0000256" key="1">
    <source>
        <dbReference type="SAM" id="SignalP"/>
    </source>
</evidence>
<name>A0A6N8FBC5_9GAMM</name>
<feature type="chain" id="PRO_5026763869" evidence="1">
    <location>
        <begin position="31"/>
        <end position="336"/>
    </location>
</feature>
<evidence type="ECO:0000313" key="3">
    <source>
        <dbReference type="Proteomes" id="UP000439994"/>
    </source>
</evidence>
<feature type="signal peptide" evidence="1">
    <location>
        <begin position="1"/>
        <end position="30"/>
    </location>
</feature>
<protein>
    <submittedName>
        <fullName evidence="2">Uncharacterized protein</fullName>
    </submittedName>
</protein>
<sequence>MLSRQIIANSNWLKKLSPLFLVLTATSGFAATDSSSRSLAIPDELTSLLTEPKNPFELSPTAPRKENEELVEGIKSADGRWFDVEIIIFERTLKKTTRENFDQHIKNVKPRRYWDIQASQFSPDIAPLLSNLPRCHEHLDPFYINEQRDKQGLPLLSDSEFFEYYVNYQTIISQSWKISENLCLLPSESLNDYWQVSEDINFLNHKTNSNETINLFTKVKWDKAPREMSGYDYDDYRGVYLLDKQNLALTEQAEKLDTHWGTKTLLHIGWRQPGLSASSAVSVYLKAGTNYTDDFTYDGHQIKRSSTPPLANNLQSMDLQQSSNQVMLSFGSKQCR</sequence>
<dbReference type="Proteomes" id="UP000439994">
    <property type="component" value="Unassembled WGS sequence"/>
</dbReference>
<proteinExistence type="predicted"/>
<keyword evidence="3" id="KW-1185">Reference proteome</keyword>
<gene>
    <name evidence="2" type="ORF">GNP35_03765</name>
</gene>
<dbReference type="Pfam" id="PF10972">
    <property type="entry name" value="CsiV"/>
    <property type="match status" value="1"/>
</dbReference>
<comment type="caution">
    <text evidence="2">The sequence shown here is derived from an EMBL/GenBank/DDBJ whole genome shotgun (WGS) entry which is preliminary data.</text>
</comment>
<dbReference type="EMBL" id="WOCD01000002">
    <property type="protein sequence ID" value="MUH71681.1"/>
    <property type="molecule type" value="Genomic_DNA"/>
</dbReference>
<dbReference type="AlphaFoldDB" id="A0A6N8FBC5"/>
<dbReference type="OrthoDB" id="5566524at2"/>
<organism evidence="2 3">
    <name type="scientific">Psychrosphaera haliotis</name>
    <dbReference type="NCBI Taxonomy" id="555083"/>
    <lineage>
        <taxon>Bacteria</taxon>
        <taxon>Pseudomonadati</taxon>
        <taxon>Pseudomonadota</taxon>
        <taxon>Gammaproteobacteria</taxon>
        <taxon>Alteromonadales</taxon>
        <taxon>Pseudoalteromonadaceae</taxon>
        <taxon>Psychrosphaera</taxon>
    </lineage>
</organism>
<keyword evidence="1" id="KW-0732">Signal</keyword>